<gene>
    <name evidence="1" type="ORF">AT728_16230</name>
</gene>
<accession>A0A0W7X3J4</accession>
<comment type="caution">
    <text evidence="1">The sequence shown here is derived from an EMBL/GenBank/DDBJ whole genome shotgun (WGS) entry which is preliminary data.</text>
</comment>
<name>A0A0W7X3J4_9ACTN</name>
<protein>
    <submittedName>
        <fullName evidence="1">Uncharacterized protein</fullName>
    </submittedName>
</protein>
<dbReference type="EMBL" id="LOCL01000034">
    <property type="protein sequence ID" value="KUF17352.1"/>
    <property type="molecule type" value="Genomic_DNA"/>
</dbReference>
<organism evidence="1 2">
    <name type="scientific">Streptomyces silvensis</name>
    <dbReference type="NCBI Taxonomy" id="1765722"/>
    <lineage>
        <taxon>Bacteria</taxon>
        <taxon>Bacillati</taxon>
        <taxon>Actinomycetota</taxon>
        <taxon>Actinomycetes</taxon>
        <taxon>Kitasatosporales</taxon>
        <taxon>Streptomycetaceae</taxon>
        <taxon>Streptomyces</taxon>
    </lineage>
</organism>
<evidence type="ECO:0000313" key="2">
    <source>
        <dbReference type="Proteomes" id="UP000054804"/>
    </source>
</evidence>
<reference evidence="1 2" key="1">
    <citation type="submission" date="2015-12" db="EMBL/GenBank/DDBJ databases">
        <title>Draft genome sequence of Streptomyces silvensis ATCC 53525, a producer of novel hormone antagonists.</title>
        <authorList>
            <person name="Johnston C.W."/>
            <person name="Li Y."/>
            <person name="Magarvey N.A."/>
        </authorList>
    </citation>
    <scope>NUCLEOTIDE SEQUENCE [LARGE SCALE GENOMIC DNA]</scope>
    <source>
        <strain evidence="1 2">ATCC 53525</strain>
    </source>
</reference>
<dbReference type="RefSeq" id="WP_058848615.1">
    <property type="nucleotide sequence ID" value="NZ_LOCL01000034.1"/>
</dbReference>
<evidence type="ECO:0000313" key="1">
    <source>
        <dbReference type="EMBL" id="KUF17352.1"/>
    </source>
</evidence>
<dbReference type="STRING" id="1765722.AT728_16230"/>
<proteinExistence type="predicted"/>
<keyword evidence="2" id="KW-1185">Reference proteome</keyword>
<dbReference type="Proteomes" id="UP000054804">
    <property type="component" value="Unassembled WGS sequence"/>
</dbReference>
<dbReference type="OrthoDB" id="9915684at2"/>
<sequence length="86" mass="9700">MSLHTCLPRGGFEWLRACYWSPMTGMRDIAATLMVEWGHRPEDHPGVVEALEIELSGALIETAADVMREHGLPDLRVQPEKENEQS</sequence>
<dbReference type="AlphaFoldDB" id="A0A0W7X3J4"/>